<dbReference type="Proteomes" id="UP000604341">
    <property type="component" value="Unassembled WGS sequence"/>
</dbReference>
<dbReference type="EMBL" id="BMPE01000027">
    <property type="protein sequence ID" value="GGL18194.1"/>
    <property type="molecule type" value="Genomic_DNA"/>
</dbReference>
<reference evidence="2" key="1">
    <citation type="journal article" date="2019" name="Int. J. Syst. Evol. Microbiol.">
        <title>The Global Catalogue of Microorganisms (GCM) 10K type strain sequencing project: providing services to taxonomists for standard genome sequencing and annotation.</title>
        <authorList>
            <consortium name="The Broad Institute Genomics Platform"/>
            <consortium name="The Broad Institute Genome Sequencing Center for Infectious Disease"/>
            <person name="Wu L."/>
            <person name="Ma J."/>
        </authorList>
    </citation>
    <scope>NUCLEOTIDE SEQUENCE [LARGE SCALE GENOMIC DNA]</scope>
    <source>
        <strain evidence="2">JCM 19173</strain>
    </source>
</reference>
<proteinExistence type="predicted"/>
<comment type="caution">
    <text evidence="1">The sequence shown here is derived from an EMBL/GenBank/DDBJ whole genome shotgun (WGS) entry which is preliminary data.</text>
</comment>
<evidence type="ECO:0000313" key="1">
    <source>
        <dbReference type="EMBL" id="GGL18194.1"/>
    </source>
</evidence>
<keyword evidence="2" id="KW-1185">Reference proteome</keyword>
<organism evidence="1 2">
    <name type="scientific">Deinococcus radiotolerans</name>
    <dbReference type="NCBI Taxonomy" id="1309407"/>
    <lineage>
        <taxon>Bacteria</taxon>
        <taxon>Thermotogati</taxon>
        <taxon>Deinococcota</taxon>
        <taxon>Deinococci</taxon>
        <taxon>Deinococcales</taxon>
        <taxon>Deinococcaceae</taxon>
        <taxon>Deinococcus</taxon>
    </lineage>
</organism>
<gene>
    <name evidence="1" type="ORF">GCM10010844_41300</name>
</gene>
<name>A0ABQ2FR25_9DEIO</name>
<sequence length="91" mass="9620">MISDWALSEAGSLISERLLLGQGMGTAPGRGKVDGAWVGWRELTPHSNAATLGRAAAFNIPARRASVREPTLGAMSGEATTDDLMLLDLHF</sequence>
<evidence type="ECO:0000313" key="2">
    <source>
        <dbReference type="Proteomes" id="UP000604341"/>
    </source>
</evidence>
<accession>A0ABQ2FR25</accession>
<protein>
    <submittedName>
        <fullName evidence="1">Uncharacterized protein</fullName>
    </submittedName>
</protein>